<dbReference type="Proteomes" id="UP000235388">
    <property type="component" value="Unassembled WGS sequence"/>
</dbReference>
<organism evidence="2 3">
    <name type="scientific">Puccinia coronata f. sp. avenae</name>
    <dbReference type="NCBI Taxonomy" id="200324"/>
    <lineage>
        <taxon>Eukaryota</taxon>
        <taxon>Fungi</taxon>
        <taxon>Dikarya</taxon>
        <taxon>Basidiomycota</taxon>
        <taxon>Pucciniomycotina</taxon>
        <taxon>Pucciniomycetes</taxon>
        <taxon>Pucciniales</taxon>
        <taxon>Pucciniaceae</taxon>
        <taxon>Puccinia</taxon>
    </lineage>
</organism>
<sequence length="183" mass="19793">MTVLLVSQDIATCSVIRTSFCPRCLRGSNRTAGINRSNTAVQAVLEQPCLTGRRTGTVRPKHLPAGRTGLSDQFLGPVTQDQPGPVGQICPTSWLSLRSCLSDHRSNTAVQAPLELPCSTGQCRQCRYRLPELLSLSSSPDPVLPAEHAFPAPEIPSKNNFSTPPTHPGVSVRTPLFRRGRLT</sequence>
<evidence type="ECO:0000313" key="2">
    <source>
        <dbReference type="EMBL" id="PLW48813.1"/>
    </source>
</evidence>
<accession>A0A2N5VFN5</accession>
<reference evidence="2 3" key="1">
    <citation type="submission" date="2017-11" db="EMBL/GenBank/DDBJ databases">
        <title>De novo assembly and phasing of dikaryotic genomes from two isolates of Puccinia coronata f. sp. avenae, the causal agent of oat crown rust.</title>
        <authorList>
            <person name="Miller M.E."/>
            <person name="Zhang Y."/>
            <person name="Omidvar V."/>
            <person name="Sperschneider J."/>
            <person name="Schwessinger B."/>
            <person name="Raley C."/>
            <person name="Palmer J.M."/>
            <person name="Garnica D."/>
            <person name="Upadhyaya N."/>
            <person name="Rathjen J."/>
            <person name="Taylor J.M."/>
            <person name="Park R.F."/>
            <person name="Dodds P.N."/>
            <person name="Hirsch C.D."/>
            <person name="Kianian S.F."/>
            <person name="Figueroa M."/>
        </authorList>
    </citation>
    <scope>NUCLEOTIDE SEQUENCE [LARGE SCALE GENOMIC DNA]</scope>
    <source>
        <strain evidence="2">12NC29</strain>
    </source>
</reference>
<proteinExistence type="predicted"/>
<evidence type="ECO:0000256" key="1">
    <source>
        <dbReference type="SAM" id="MobiDB-lite"/>
    </source>
</evidence>
<comment type="caution">
    <text evidence="2">The sequence shown here is derived from an EMBL/GenBank/DDBJ whole genome shotgun (WGS) entry which is preliminary data.</text>
</comment>
<evidence type="ECO:0000313" key="3">
    <source>
        <dbReference type="Proteomes" id="UP000235388"/>
    </source>
</evidence>
<dbReference type="AlphaFoldDB" id="A0A2N5VFN5"/>
<gene>
    <name evidence="2" type="ORF">PCANC_13711</name>
</gene>
<keyword evidence="3" id="KW-1185">Reference proteome</keyword>
<name>A0A2N5VFN5_9BASI</name>
<feature type="region of interest" description="Disordered" evidence="1">
    <location>
        <begin position="149"/>
        <end position="183"/>
    </location>
</feature>
<protein>
    <submittedName>
        <fullName evidence="2">Uncharacterized protein</fullName>
    </submittedName>
</protein>
<feature type="region of interest" description="Disordered" evidence="1">
    <location>
        <begin position="55"/>
        <end position="74"/>
    </location>
</feature>
<dbReference type="EMBL" id="PGCJ01000100">
    <property type="protein sequence ID" value="PLW48813.1"/>
    <property type="molecule type" value="Genomic_DNA"/>
</dbReference>